<dbReference type="GO" id="GO:0008540">
    <property type="term" value="C:proteasome regulatory particle, base subcomplex"/>
    <property type="evidence" value="ECO:0007669"/>
    <property type="project" value="TreeGrafter"/>
</dbReference>
<evidence type="ECO:0000256" key="2">
    <source>
        <dbReference type="ARBA" id="ARBA00022942"/>
    </source>
</evidence>
<reference evidence="4 5" key="1">
    <citation type="submission" date="2015-07" db="EMBL/GenBank/DDBJ databases">
        <title>The genome of Pseudoloma neurophilia, a relevant intracellular parasite of the zebrafish.</title>
        <authorList>
            <person name="Ndikumana S."/>
            <person name="Pelin A."/>
            <person name="Sanders J."/>
            <person name="Corradi N."/>
        </authorList>
    </citation>
    <scope>NUCLEOTIDE SEQUENCE [LARGE SCALE GENOMIC DNA]</scope>
    <source>
        <strain evidence="4 5">MK1</strain>
    </source>
</reference>
<keyword evidence="1" id="KW-0677">Repeat</keyword>
<accession>A0A0R0M2R2</accession>
<dbReference type="AlphaFoldDB" id="A0A0R0M2R2"/>
<keyword evidence="2 4" id="KW-0647">Proteasome</keyword>
<feature type="non-terminal residue" evidence="4">
    <location>
        <position position="895"/>
    </location>
</feature>
<dbReference type="GO" id="GO:0034515">
    <property type="term" value="C:proteasome storage granule"/>
    <property type="evidence" value="ECO:0007669"/>
    <property type="project" value="TreeGrafter"/>
</dbReference>
<sequence length="895" mass="101994">NSVSEQQPKNAESEQPEIKSDRLMAYYELDEISRKKFLSTLSYNDILDECLGIPQCLNTLVDKLTDYLSTLEQAQLFRLAHYLGECHPLIAHLVLHSCQNKSINKIKTVRSLLTGSLKRALYRAYLFDELQIPSHVSTIVRTLPDQFIFNQNEMKNSNDSASPIDFTDKSEQNNTDHFKNNTDNFKNNTDHFKNNTDHYKNNTDHYKNNTDHFKNNTDHLNFENRVLLSKVSSKEKSSINSPSMARLTSPEMEDELNYLASANNFNEPVPNGNVIFSSIVKLLKKSIKSLSLPLIISNTFLNIQTGNDSFYRKNESFFRNLRGWNKYMSVQCFGLIHNAVNYEKLLNADDTNLKMIDVFQDLLPNTVRNKQPTTDHVNSTESAALHALGLGEVDSYSMYSNYCSNDCNTPSIHNTDNLSTDFTYNFVETENFFGSSLAVADTFFSSDCELLCLKYFEHLKKEELHYEAYAYAIGKISASSFNLKIINKLIDICKMTEHTRIGQACALSVSLCFLNNETMPLHMLRHRDEHLRLYDSSIYEDIIYNNSSTSNSALRSTMAEAYTICTSHFNSSYYNKTNNIKTDIKTDKTSTDIKTDIKTDKTSTDIKTDKTGNNINTDIKTDKTGNNINTKNINTGNVLKQSVYLVTFILSLTQSNNQFLRVAGTRALGNFFIKTGNTYIIDKLYSLAKDISMDVRMAAVFSLGMVSHDKNIVKILSFLSLSHDPFLRKSVCLTIGLFLAGTGHSDGTDLLETLLYDCNTLVQQSACIGLGLLLQQCNSSISNYRRIVNRIDLLIIKSNDTCSRLGALLFRGLIYMSNHKQIISYKTVFDTIDYKRITYYNLFYDYNTFYILFVYLGMCSQSTTLLQLDVFNYTSKRCTDESLDCDSRRCTDESL</sequence>
<dbReference type="PANTHER" id="PTHR10943">
    <property type="entry name" value="26S PROTEASOME NON-ATPASE REGULATORY SUBUNIT"/>
    <property type="match status" value="1"/>
</dbReference>
<feature type="non-terminal residue" evidence="4">
    <location>
        <position position="1"/>
    </location>
</feature>
<evidence type="ECO:0000256" key="1">
    <source>
        <dbReference type="ARBA" id="ARBA00022737"/>
    </source>
</evidence>
<dbReference type="InterPro" id="IPR016024">
    <property type="entry name" value="ARM-type_fold"/>
</dbReference>
<evidence type="ECO:0000313" key="5">
    <source>
        <dbReference type="Proteomes" id="UP000051530"/>
    </source>
</evidence>
<comment type="caution">
    <text evidence="4">The sequence shown here is derived from an EMBL/GenBank/DDBJ whole genome shotgun (WGS) entry which is preliminary data.</text>
</comment>
<proteinExistence type="predicted"/>
<protein>
    <submittedName>
        <fullName evidence="4">26S proteasome regulatory complex, subunit RPN2/PSMD1</fullName>
    </submittedName>
</protein>
<organism evidence="4 5">
    <name type="scientific">Pseudoloma neurophilia</name>
    <dbReference type="NCBI Taxonomy" id="146866"/>
    <lineage>
        <taxon>Eukaryota</taxon>
        <taxon>Fungi</taxon>
        <taxon>Fungi incertae sedis</taxon>
        <taxon>Microsporidia</taxon>
        <taxon>Pseudoloma</taxon>
    </lineage>
</organism>
<keyword evidence="5" id="KW-1185">Reference proteome</keyword>
<dbReference type="Proteomes" id="UP000051530">
    <property type="component" value="Unassembled WGS sequence"/>
</dbReference>
<name>A0A0R0M2R2_9MICR</name>
<evidence type="ECO:0000313" key="4">
    <source>
        <dbReference type="EMBL" id="KRH93088.1"/>
    </source>
</evidence>
<dbReference type="VEuPathDB" id="MicrosporidiaDB:M153_15500002685"/>
<feature type="compositionally biased region" description="Basic and acidic residues" evidence="3">
    <location>
        <begin position="188"/>
        <end position="212"/>
    </location>
</feature>
<dbReference type="GO" id="GO:0043161">
    <property type="term" value="P:proteasome-mediated ubiquitin-dependent protein catabolic process"/>
    <property type="evidence" value="ECO:0007669"/>
    <property type="project" value="TreeGrafter"/>
</dbReference>
<dbReference type="EMBL" id="LGUB01000497">
    <property type="protein sequence ID" value="KRH93088.1"/>
    <property type="molecule type" value="Genomic_DNA"/>
</dbReference>
<dbReference type="Gene3D" id="1.25.10.10">
    <property type="entry name" value="Leucine-rich Repeat Variant"/>
    <property type="match status" value="2"/>
</dbReference>
<gene>
    <name evidence="4" type="ORF">M153_15500002685</name>
</gene>
<evidence type="ECO:0000256" key="3">
    <source>
        <dbReference type="SAM" id="MobiDB-lite"/>
    </source>
</evidence>
<dbReference type="GO" id="GO:0005634">
    <property type="term" value="C:nucleus"/>
    <property type="evidence" value="ECO:0007669"/>
    <property type="project" value="TreeGrafter"/>
</dbReference>
<feature type="compositionally biased region" description="Basic and acidic residues" evidence="3">
    <location>
        <begin position="166"/>
        <end position="180"/>
    </location>
</feature>
<dbReference type="SUPFAM" id="SSF48371">
    <property type="entry name" value="ARM repeat"/>
    <property type="match status" value="1"/>
</dbReference>
<dbReference type="PANTHER" id="PTHR10943:SF2">
    <property type="entry name" value="26S PROTEASOME NON-ATPASE REGULATORY SUBUNIT 1"/>
    <property type="match status" value="1"/>
</dbReference>
<dbReference type="OrthoDB" id="2196194at2759"/>
<feature type="region of interest" description="Disordered" evidence="3">
    <location>
        <begin position="154"/>
        <end position="212"/>
    </location>
</feature>
<dbReference type="InterPro" id="IPR011989">
    <property type="entry name" value="ARM-like"/>
</dbReference>